<dbReference type="PANTHER" id="PTHR36607:SF24">
    <property type="entry name" value="AMINOTRANSFERASE-LIKE PLANT MOBILE DOMAIN-CONTAINING PROTEIN"/>
    <property type="match status" value="1"/>
</dbReference>
<gene>
    <name evidence="2" type="ORF">H5410_003845</name>
</gene>
<feature type="region of interest" description="Disordered" evidence="1">
    <location>
        <begin position="207"/>
        <end position="232"/>
    </location>
</feature>
<proteinExistence type="predicted"/>
<evidence type="ECO:0000313" key="2">
    <source>
        <dbReference type="EMBL" id="KAG5632128.1"/>
    </source>
</evidence>
<organism evidence="2 3">
    <name type="scientific">Solanum commersonii</name>
    <name type="common">Commerson's wild potato</name>
    <name type="synonym">Commerson's nightshade</name>
    <dbReference type="NCBI Taxonomy" id="4109"/>
    <lineage>
        <taxon>Eukaryota</taxon>
        <taxon>Viridiplantae</taxon>
        <taxon>Streptophyta</taxon>
        <taxon>Embryophyta</taxon>
        <taxon>Tracheophyta</taxon>
        <taxon>Spermatophyta</taxon>
        <taxon>Magnoliopsida</taxon>
        <taxon>eudicotyledons</taxon>
        <taxon>Gunneridae</taxon>
        <taxon>Pentapetalae</taxon>
        <taxon>asterids</taxon>
        <taxon>lamiids</taxon>
        <taxon>Solanales</taxon>
        <taxon>Solanaceae</taxon>
        <taxon>Solanoideae</taxon>
        <taxon>Solaneae</taxon>
        <taxon>Solanum</taxon>
    </lineage>
</organism>
<evidence type="ECO:0008006" key="4">
    <source>
        <dbReference type="Google" id="ProtNLM"/>
    </source>
</evidence>
<evidence type="ECO:0000256" key="1">
    <source>
        <dbReference type="SAM" id="MobiDB-lite"/>
    </source>
</evidence>
<dbReference type="AlphaFoldDB" id="A0A9J6B652"/>
<dbReference type="PANTHER" id="PTHR36607">
    <property type="entry name" value="1,2-DIHYDROXY-3-KETO-5-METHYLTHIOPENTENE DIOXYGENASE 4"/>
    <property type="match status" value="1"/>
</dbReference>
<comment type="caution">
    <text evidence="2">The sequence shown here is derived from an EMBL/GenBank/DDBJ whole genome shotgun (WGS) entry which is preliminary data.</text>
</comment>
<keyword evidence="3" id="KW-1185">Reference proteome</keyword>
<dbReference type="Proteomes" id="UP000824120">
    <property type="component" value="Chromosome 1"/>
</dbReference>
<accession>A0A9J6B652</accession>
<feature type="region of interest" description="Disordered" evidence="1">
    <location>
        <begin position="492"/>
        <end position="515"/>
    </location>
</feature>
<protein>
    <recommendedName>
        <fullName evidence="4">Aminotransferase-like plant mobile domain-containing protein</fullName>
    </recommendedName>
</protein>
<name>A0A9J6B652_SOLCO</name>
<dbReference type="EMBL" id="JACXVP010000001">
    <property type="protein sequence ID" value="KAG5632128.1"/>
    <property type="molecule type" value="Genomic_DNA"/>
</dbReference>
<sequence length="767" mass="86265">MDFSDQDAPYPCLEIVENKQHSRAKVLTMKLHPPVIGAFPLLRKTLDTSHHLPEWSSTETKDVTDDFSGNVTTEKVLLLKSSTHQNVVVAAPPRRDEHLSSCRVPSSGFGEWVDDVLAHCKETLDNIKTNDAIFASMFTYDHNKKVLQAFCENWRPTIGGLPVHGSFYDEFIPSTKDLTHVDDQGKSFIPKKLLLLCFRHSTDLPKVPSMKGPRKYAEPSPRTSKNRTKPRMNHDPFGNIDMIFLPRTEEENALFVELGVEESFRDETYLAAFLACWLCNLKLDGSWRNIFFGGSGPSKHLSRPQGYIHFFKPGCLQYITSLPLCIWMDRCENVANFWRKMAKHFDLIDARKLIQQVNVYDLHNLAMLQGKDRQFGYCQDVPGAIVEHHYDGSLLALVQLWDSCVYLRSSSKIIIPMRPSNKGSLMTHEYSDWWTSHREILLRRSTHIILRGPKKDDVTLPTKGEQLQEKLPHSLKSKVTPNIHPQSIRVISKSKSSKGKATRVDNGVKGPLQTPKAANITDKEVIDVTLKWKKPSSSSDKGVVKSLGTAPSCSNTSKMSISLHEIDISASAASSSNESNLGLGDIPSDVDVFEDCITSLNSLNVAKSSHLPLVEVKSQAANEIQLTKPMVPFSEKVEISQNISTTNVEVVETTQIGCSNVSRDLVRPLLRIASNFEPQKTISSFKLSYISGMWHTLYECITQFSIESPENLKELEAGVALIVKGLREVNIINLSPLEVLLEDFFKKHRDYDVARLSTSQKITRDSH</sequence>
<evidence type="ECO:0000313" key="3">
    <source>
        <dbReference type="Proteomes" id="UP000824120"/>
    </source>
</evidence>
<reference evidence="2 3" key="1">
    <citation type="submission" date="2020-09" db="EMBL/GenBank/DDBJ databases">
        <title>De no assembly of potato wild relative species, Solanum commersonii.</title>
        <authorList>
            <person name="Cho K."/>
        </authorList>
    </citation>
    <scope>NUCLEOTIDE SEQUENCE [LARGE SCALE GENOMIC DNA]</scope>
    <source>
        <strain evidence="2">LZ3.2</strain>
        <tissue evidence="2">Leaf</tissue>
    </source>
</reference>